<keyword evidence="2" id="KW-1133">Transmembrane helix</keyword>
<gene>
    <name evidence="3" type="ORF">L210DRAFT_3416540</name>
</gene>
<keyword evidence="2" id="KW-0812">Transmembrane</keyword>
<evidence type="ECO:0000313" key="4">
    <source>
        <dbReference type="Proteomes" id="UP001194468"/>
    </source>
</evidence>
<organism evidence="3 4">
    <name type="scientific">Boletus edulis BED1</name>
    <dbReference type="NCBI Taxonomy" id="1328754"/>
    <lineage>
        <taxon>Eukaryota</taxon>
        <taxon>Fungi</taxon>
        <taxon>Dikarya</taxon>
        <taxon>Basidiomycota</taxon>
        <taxon>Agaricomycotina</taxon>
        <taxon>Agaricomycetes</taxon>
        <taxon>Agaricomycetidae</taxon>
        <taxon>Boletales</taxon>
        <taxon>Boletineae</taxon>
        <taxon>Boletaceae</taxon>
        <taxon>Boletoideae</taxon>
        <taxon>Boletus</taxon>
    </lineage>
</organism>
<protein>
    <submittedName>
        <fullName evidence="3">Uncharacterized protein</fullName>
    </submittedName>
</protein>
<keyword evidence="2" id="KW-0472">Membrane</keyword>
<name>A0AAD4BI44_BOLED</name>
<evidence type="ECO:0000256" key="1">
    <source>
        <dbReference type="SAM" id="MobiDB-lite"/>
    </source>
</evidence>
<sequence length="155" mass="17676">MSPLHNVSPPARTTQAVTPLEPIQSLPPATPDTNIDSFELDPPARNAPSHAVQSLPLVLGCFERWRTGRSLTKETRAFNLGSRWYYWVLCHVIQLAIFFLVKYCKLQTGLNYLKGEPPILAKPDEEYPPWLWELTKPRQLVDDGLGGKAEKRWLR</sequence>
<reference evidence="3" key="1">
    <citation type="submission" date="2019-10" db="EMBL/GenBank/DDBJ databases">
        <authorList>
            <consortium name="DOE Joint Genome Institute"/>
            <person name="Kuo A."/>
            <person name="Miyauchi S."/>
            <person name="Kiss E."/>
            <person name="Drula E."/>
            <person name="Kohler A."/>
            <person name="Sanchez-Garcia M."/>
            <person name="Andreopoulos B."/>
            <person name="Barry K.W."/>
            <person name="Bonito G."/>
            <person name="Buee M."/>
            <person name="Carver A."/>
            <person name="Chen C."/>
            <person name="Cichocki N."/>
            <person name="Clum A."/>
            <person name="Culley D."/>
            <person name="Crous P.W."/>
            <person name="Fauchery L."/>
            <person name="Girlanda M."/>
            <person name="Hayes R."/>
            <person name="Keri Z."/>
            <person name="LaButti K."/>
            <person name="Lipzen A."/>
            <person name="Lombard V."/>
            <person name="Magnuson J."/>
            <person name="Maillard F."/>
            <person name="Morin E."/>
            <person name="Murat C."/>
            <person name="Nolan M."/>
            <person name="Ohm R."/>
            <person name="Pangilinan J."/>
            <person name="Pereira M."/>
            <person name="Perotto S."/>
            <person name="Peter M."/>
            <person name="Riley R."/>
            <person name="Sitrit Y."/>
            <person name="Stielow B."/>
            <person name="Szollosi G."/>
            <person name="Zifcakova L."/>
            <person name="Stursova M."/>
            <person name="Spatafora J.W."/>
            <person name="Tedersoo L."/>
            <person name="Vaario L.-M."/>
            <person name="Yamada A."/>
            <person name="Yan M."/>
            <person name="Wang P."/>
            <person name="Xu J."/>
            <person name="Bruns T."/>
            <person name="Baldrian P."/>
            <person name="Vilgalys R."/>
            <person name="Henrissat B."/>
            <person name="Grigoriev I.V."/>
            <person name="Hibbett D."/>
            <person name="Nagy L.G."/>
            <person name="Martin F.M."/>
        </authorList>
    </citation>
    <scope>NUCLEOTIDE SEQUENCE</scope>
    <source>
        <strain evidence="3">BED1</strain>
    </source>
</reference>
<reference evidence="3" key="2">
    <citation type="journal article" date="2020" name="Nat. Commun.">
        <title>Large-scale genome sequencing of mycorrhizal fungi provides insights into the early evolution of symbiotic traits.</title>
        <authorList>
            <person name="Miyauchi S."/>
            <person name="Kiss E."/>
            <person name="Kuo A."/>
            <person name="Drula E."/>
            <person name="Kohler A."/>
            <person name="Sanchez-Garcia M."/>
            <person name="Morin E."/>
            <person name="Andreopoulos B."/>
            <person name="Barry K.W."/>
            <person name="Bonito G."/>
            <person name="Buee M."/>
            <person name="Carver A."/>
            <person name="Chen C."/>
            <person name="Cichocki N."/>
            <person name="Clum A."/>
            <person name="Culley D."/>
            <person name="Crous P.W."/>
            <person name="Fauchery L."/>
            <person name="Girlanda M."/>
            <person name="Hayes R.D."/>
            <person name="Keri Z."/>
            <person name="LaButti K."/>
            <person name="Lipzen A."/>
            <person name="Lombard V."/>
            <person name="Magnuson J."/>
            <person name="Maillard F."/>
            <person name="Murat C."/>
            <person name="Nolan M."/>
            <person name="Ohm R.A."/>
            <person name="Pangilinan J."/>
            <person name="Pereira M.F."/>
            <person name="Perotto S."/>
            <person name="Peter M."/>
            <person name="Pfister S."/>
            <person name="Riley R."/>
            <person name="Sitrit Y."/>
            <person name="Stielow J.B."/>
            <person name="Szollosi G."/>
            <person name="Zifcakova L."/>
            <person name="Stursova M."/>
            <person name="Spatafora J.W."/>
            <person name="Tedersoo L."/>
            <person name="Vaario L.M."/>
            <person name="Yamada A."/>
            <person name="Yan M."/>
            <person name="Wang P."/>
            <person name="Xu J."/>
            <person name="Bruns T."/>
            <person name="Baldrian P."/>
            <person name="Vilgalys R."/>
            <person name="Dunand C."/>
            <person name="Henrissat B."/>
            <person name="Grigoriev I.V."/>
            <person name="Hibbett D."/>
            <person name="Nagy L.G."/>
            <person name="Martin F.M."/>
        </authorList>
    </citation>
    <scope>NUCLEOTIDE SEQUENCE</scope>
    <source>
        <strain evidence="3">BED1</strain>
    </source>
</reference>
<dbReference type="AlphaFoldDB" id="A0AAD4BI44"/>
<dbReference type="Proteomes" id="UP001194468">
    <property type="component" value="Unassembled WGS sequence"/>
</dbReference>
<feature type="transmembrane region" description="Helical" evidence="2">
    <location>
        <begin position="84"/>
        <end position="104"/>
    </location>
</feature>
<evidence type="ECO:0000313" key="3">
    <source>
        <dbReference type="EMBL" id="KAF8431212.1"/>
    </source>
</evidence>
<comment type="caution">
    <text evidence="3">The sequence shown here is derived from an EMBL/GenBank/DDBJ whole genome shotgun (WGS) entry which is preliminary data.</text>
</comment>
<dbReference type="EMBL" id="WHUW01000052">
    <property type="protein sequence ID" value="KAF8431212.1"/>
    <property type="molecule type" value="Genomic_DNA"/>
</dbReference>
<dbReference type="InterPro" id="IPR013870">
    <property type="entry name" value="Ribosomal_mL54"/>
</dbReference>
<feature type="region of interest" description="Disordered" evidence="1">
    <location>
        <begin position="1"/>
        <end position="42"/>
    </location>
</feature>
<proteinExistence type="predicted"/>
<keyword evidence="4" id="KW-1185">Reference proteome</keyword>
<dbReference type="Pfam" id="PF08561">
    <property type="entry name" value="Ribosomal_L37"/>
    <property type="match status" value="1"/>
</dbReference>
<evidence type="ECO:0000256" key="2">
    <source>
        <dbReference type="SAM" id="Phobius"/>
    </source>
</evidence>
<accession>A0AAD4BI44</accession>